<evidence type="ECO:0000313" key="3">
    <source>
        <dbReference type="Proteomes" id="UP001595892"/>
    </source>
</evidence>
<dbReference type="EMBL" id="JBHSGG010000029">
    <property type="protein sequence ID" value="MFC4728573.1"/>
    <property type="molecule type" value="Genomic_DNA"/>
</dbReference>
<proteinExistence type="predicted"/>
<feature type="compositionally biased region" description="Basic and acidic residues" evidence="1">
    <location>
        <begin position="64"/>
        <end position="88"/>
    </location>
</feature>
<gene>
    <name evidence="2" type="ORF">ACFO3Q_10375</name>
</gene>
<comment type="caution">
    <text evidence="2">The sequence shown here is derived from an EMBL/GenBank/DDBJ whole genome shotgun (WGS) entry which is preliminary data.</text>
</comment>
<reference evidence="3" key="1">
    <citation type="journal article" date="2019" name="Int. J. Syst. Evol. Microbiol.">
        <title>The Global Catalogue of Microorganisms (GCM) 10K type strain sequencing project: providing services to taxonomists for standard genome sequencing and annotation.</title>
        <authorList>
            <consortium name="The Broad Institute Genomics Platform"/>
            <consortium name="The Broad Institute Genome Sequencing Center for Infectious Disease"/>
            <person name="Wu L."/>
            <person name="Ma J."/>
        </authorList>
    </citation>
    <scope>NUCLEOTIDE SEQUENCE [LARGE SCALE GENOMIC DNA]</scope>
    <source>
        <strain evidence="3">CGMCC 1.13574</strain>
    </source>
</reference>
<feature type="compositionally biased region" description="Basic and acidic residues" evidence="1">
    <location>
        <begin position="1"/>
        <end position="13"/>
    </location>
</feature>
<accession>A0ABV9NN72</accession>
<name>A0ABV9NN72_9GAMM</name>
<keyword evidence="3" id="KW-1185">Reference proteome</keyword>
<organism evidence="2 3">
    <name type="scientific">Coralloluteibacterium thermophilum</name>
    <dbReference type="NCBI Taxonomy" id="2707049"/>
    <lineage>
        <taxon>Bacteria</taxon>
        <taxon>Pseudomonadati</taxon>
        <taxon>Pseudomonadota</taxon>
        <taxon>Gammaproteobacteria</taxon>
        <taxon>Lysobacterales</taxon>
        <taxon>Lysobacteraceae</taxon>
        <taxon>Coralloluteibacterium</taxon>
    </lineage>
</organism>
<feature type="compositionally biased region" description="Basic and acidic residues" evidence="1">
    <location>
        <begin position="20"/>
        <end position="49"/>
    </location>
</feature>
<sequence length="137" mass="15103">MARERDGKLDPTDTHAAPLRQRDETDVTDADRDLDRFGRAADADDREAQRAFGDPPKGGLGGDETDRAKVRHSGMDAHGERRQNEDGPIRGIKQNYGGPQDGGRHGAEPSAAERRERHADPHQDMRGGALHDYDAEK</sequence>
<dbReference type="RefSeq" id="WP_377004602.1">
    <property type="nucleotide sequence ID" value="NZ_JBHSGG010000029.1"/>
</dbReference>
<feature type="region of interest" description="Disordered" evidence="1">
    <location>
        <begin position="1"/>
        <end position="137"/>
    </location>
</feature>
<evidence type="ECO:0000256" key="1">
    <source>
        <dbReference type="SAM" id="MobiDB-lite"/>
    </source>
</evidence>
<evidence type="ECO:0000313" key="2">
    <source>
        <dbReference type="EMBL" id="MFC4728573.1"/>
    </source>
</evidence>
<dbReference type="Proteomes" id="UP001595892">
    <property type="component" value="Unassembled WGS sequence"/>
</dbReference>
<protein>
    <submittedName>
        <fullName evidence="2">Uncharacterized protein</fullName>
    </submittedName>
</protein>
<feature type="compositionally biased region" description="Basic and acidic residues" evidence="1">
    <location>
        <begin position="102"/>
        <end position="137"/>
    </location>
</feature>